<dbReference type="AlphaFoldDB" id="A0AAV9ZW32"/>
<evidence type="ECO:0000313" key="3">
    <source>
        <dbReference type="Proteomes" id="UP001362999"/>
    </source>
</evidence>
<proteinExistence type="predicted"/>
<accession>A0AAV9ZW32</accession>
<feature type="compositionally biased region" description="Basic and acidic residues" evidence="1">
    <location>
        <begin position="237"/>
        <end position="252"/>
    </location>
</feature>
<organism evidence="2 3">
    <name type="scientific">Favolaschia claudopus</name>
    <dbReference type="NCBI Taxonomy" id="2862362"/>
    <lineage>
        <taxon>Eukaryota</taxon>
        <taxon>Fungi</taxon>
        <taxon>Dikarya</taxon>
        <taxon>Basidiomycota</taxon>
        <taxon>Agaricomycotina</taxon>
        <taxon>Agaricomycetes</taxon>
        <taxon>Agaricomycetidae</taxon>
        <taxon>Agaricales</taxon>
        <taxon>Marasmiineae</taxon>
        <taxon>Mycenaceae</taxon>
        <taxon>Favolaschia</taxon>
    </lineage>
</organism>
<sequence>MSDFNRFVTSKKRRHYWRPDFGGSWMGPPDDRLWVPGMDWPDGAPPPRDEPDDPAAMDTGPTPVAPDLMNSQGAASASSQMPATSVFPLAPPISMPPLPTQPSPHVSFQPQFGSLPVQTQLAPQNNPPPGYLGGSFFQGLSTQPSPPPTFSSAFSQVSHLAPPPPQYNSLSRGFTMPPLAHDAVLPPPPRRAQREDEARRSNNDRRPGVDQYAPNPYRNDRATNAVPRRPNSPGPSTRRDQYEERSAPHDHR</sequence>
<dbReference type="EMBL" id="JAWWNJ010000105">
    <property type="protein sequence ID" value="KAK6992972.1"/>
    <property type="molecule type" value="Genomic_DNA"/>
</dbReference>
<evidence type="ECO:0000256" key="1">
    <source>
        <dbReference type="SAM" id="MobiDB-lite"/>
    </source>
</evidence>
<dbReference type="Proteomes" id="UP001362999">
    <property type="component" value="Unassembled WGS sequence"/>
</dbReference>
<feature type="compositionally biased region" description="Polar residues" evidence="1">
    <location>
        <begin position="69"/>
        <end position="83"/>
    </location>
</feature>
<reference evidence="2 3" key="1">
    <citation type="journal article" date="2024" name="J Genomics">
        <title>Draft genome sequencing and assembly of Favolaschia claudopus CIRM-BRFM 2984 isolated from oak limbs.</title>
        <authorList>
            <person name="Navarro D."/>
            <person name="Drula E."/>
            <person name="Chaduli D."/>
            <person name="Cazenave R."/>
            <person name="Ahrendt S."/>
            <person name="Wang J."/>
            <person name="Lipzen A."/>
            <person name="Daum C."/>
            <person name="Barry K."/>
            <person name="Grigoriev I.V."/>
            <person name="Favel A."/>
            <person name="Rosso M.N."/>
            <person name="Martin F."/>
        </authorList>
    </citation>
    <scope>NUCLEOTIDE SEQUENCE [LARGE SCALE GENOMIC DNA]</scope>
    <source>
        <strain evidence="2 3">CIRM-BRFM 2984</strain>
    </source>
</reference>
<feature type="compositionally biased region" description="Polar residues" evidence="1">
    <location>
        <begin position="103"/>
        <end position="124"/>
    </location>
</feature>
<feature type="compositionally biased region" description="Pro residues" evidence="1">
    <location>
        <begin position="89"/>
        <end position="102"/>
    </location>
</feature>
<name>A0AAV9ZW32_9AGAR</name>
<feature type="region of interest" description="Disordered" evidence="1">
    <location>
        <begin position="17"/>
        <end position="252"/>
    </location>
</feature>
<evidence type="ECO:0000313" key="2">
    <source>
        <dbReference type="EMBL" id="KAK6992972.1"/>
    </source>
</evidence>
<feature type="compositionally biased region" description="Basic and acidic residues" evidence="1">
    <location>
        <begin position="192"/>
        <end position="208"/>
    </location>
</feature>
<gene>
    <name evidence="2" type="ORF">R3P38DRAFT_3224345</name>
</gene>
<comment type="caution">
    <text evidence="2">The sequence shown here is derived from an EMBL/GenBank/DDBJ whole genome shotgun (WGS) entry which is preliminary data.</text>
</comment>
<keyword evidence="3" id="KW-1185">Reference proteome</keyword>
<protein>
    <submittedName>
        <fullName evidence="2">Uncharacterized protein</fullName>
    </submittedName>
</protein>